<evidence type="ECO:0000313" key="4">
    <source>
        <dbReference type="Proteomes" id="UP001472677"/>
    </source>
</evidence>
<dbReference type="EMBL" id="JBBPBM010000086">
    <property type="protein sequence ID" value="KAK8510412.1"/>
    <property type="molecule type" value="Genomic_DNA"/>
</dbReference>
<comment type="caution">
    <text evidence="3">The sequence shown here is derived from an EMBL/GenBank/DDBJ whole genome shotgun (WGS) entry which is preliminary data.</text>
</comment>
<evidence type="ECO:0000256" key="1">
    <source>
        <dbReference type="SAM" id="MobiDB-lite"/>
    </source>
</evidence>
<sequence>MVLLLFSLVELCDIVLAATEVWSAWFSRIWVSYLRVDVATEEPSSFERAQVLIVTSFPRRIDEVVQVTVQDSVYSIVIQEAVLVRILTVEQPEEGSGTDEGDESHRVSVASPAGPMPGEQTRVASPWWQANCLWDSGQVSSDGNAVKQARSLDVVVGHVGTLDALTCFGGGLRGVCSADDKPAGDWDRSRVAVEARMTPESVDNRESPLGLIDCAAASSRMVIADNNLSSSLAVLGVTDAALAPMLGTVLGGVRKVKSVNCLVEALASPEQRRSIIVARARRGRG</sequence>
<feature type="region of interest" description="Disordered" evidence="1">
    <location>
        <begin position="93"/>
        <end position="121"/>
    </location>
</feature>
<keyword evidence="2" id="KW-0732">Signal</keyword>
<reference evidence="3 4" key="1">
    <citation type="journal article" date="2024" name="G3 (Bethesda)">
        <title>Genome assembly of Hibiscus sabdariffa L. provides insights into metabolisms of medicinal natural products.</title>
        <authorList>
            <person name="Kim T."/>
        </authorList>
    </citation>
    <scope>NUCLEOTIDE SEQUENCE [LARGE SCALE GENOMIC DNA]</scope>
    <source>
        <strain evidence="3">TK-2024</strain>
        <tissue evidence="3">Old leaves</tissue>
    </source>
</reference>
<protein>
    <submittedName>
        <fullName evidence="3">Uncharacterized protein</fullName>
    </submittedName>
</protein>
<name>A0ABR2BV77_9ROSI</name>
<keyword evidence="4" id="KW-1185">Reference proteome</keyword>
<organism evidence="3 4">
    <name type="scientific">Hibiscus sabdariffa</name>
    <name type="common">roselle</name>
    <dbReference type="NCBI Taxonomy" id="183260"/>
    <lineage>
        <taxon>Eukaryota</taxon>
        <taxon>Viridiplantae</taxon>
        <taxon>Streptophyta</taxon>
        <taxon>Embryophyta</taxon>
        <taxon>Tracheophyta</taxon>
        <taxon>Spermatophyta</taxon>
        <taxon>Magnoliopsida</taxon>
        <taxon>eudicotyledons</taxon>
        <taxon>Gunneridae</taxon>
        <taxon>Pentapetalae</taxon>
        <taxon>rosids</taxon>
        <taxon>malvids</taxon>
        <taxon>Malvales</taxon>
        <taxon>Malvaceae</taxon>
        <taxon>Malvoideae</taxon>
        <taxon>Hibiscus</taxon>
    </lineage>
</organism>
<feature type="signal peptide" evidence="2">
    <location>
        <begin position="1"/>
        <end position="17"/>
    </location>
</feature>
<proteinExistence type="predicted"/>
<dbReference type="Proteomes" id="UP001472677">
    <property type="component" value="Unassembled WGS sequence"/>
</dbReference>
<evidence type="ECO:0000256" key="2">
    <source>
        <dbReference type="SAM" id="SignalP"/>
    </source>
</evidence>
<accession>A0ABR2BV77</accession>
<feature type="compositionally biased region" description="Acidic residues" evidence="1">
    <location>
        <begin position="93"/>
        <end position="102"/>
    </location>
</feature>
<gene>
    <name evidence="3" type="ORF">V6N12_011777</name>
</gene>
<feature type="chain" id="PRO_5045987533" evidence="2">
    <location>
        <begin position="18"/>
        <end position="285"/>
    </location>
</feature>
<evidence type="ECO:0000313" key="3">
    <source>
        <dbReference type="EMBL" id="KAK8510412.1"/>
    </source>
</evidence>